<comment type="caution">
    <text evidence="1">The sequence shown here is derived from an EMBL/GenBank/DDBJ whole genome shotgun (WGS) entry which is preliminary data.</text>
</comment>
<dbReference type="Gene3D" id="3.10.20.30">
    <property type="match status" value="1"/>
</dbReference>
<reference evidence="1 2" key="1">
    <citation type="journal article" date="2019" name="Nat. Microbiol.">
        <title>Mediterranean grassland soil C-N compound turnover is dependent on rainfall and depth, and is mediated by genomically divergent microorganisms.</title>
        <authorList>
            <person name="Diamond S."/>
            <person name="Andeer P.F."/>
            <person name="Li Z."/>
            <person name="Crits-Christoph A."/>
            <person name="Burstein D."/>
            <person name="Anantharaman K."/>
            <person name="Lane K.R."/>
            <person name="Thomas B.C."/>
            <person name="Pan C."/>
            <person name="Northen T.R."/>
            <person name="Banfield J.F."/>
        </authorList>
    </citation>
    <scope>NUCLEOTIDE SEQUENCE [LARGE SCALE GENOMIC DNA]</scope>
    <source>
        <strain evidence="1">WS_8</strain>
    </source>
</reference>
<dbReference type="InterPro" id="IPR003749">
    <property type="entry name" value="ThiS/MoaD-like"/>
</dbReference>
<organism evidence="1 2">
    <name type="scientific">Eiseniibacteriota bacterium</name>
    <dbReference type="NCBI Taxonomy" id="2212470"/>
    <lineage>
        <taxon>Bacteria</taxon>
        <taxon>Candidatus Eiseniibacteriota</taxon>
    </lineage>
</organism>
<name>A0A538TU17_UNCEI</name>
<dbReference type="Proteomes" id="UP000316609">
    <property type="component" value="Unassembled WGS sequence"/>
</dbReference>
<dbReference type="EMBL" id="VBOY01000048">
    <property type="protein sequence ID" value="TMQ67117.1"/>
    <property type="molecule type" value="Genomic_DNA"/>
</dbReference>
<gene>
    <name evidence="1" type="ORF">E6K78_05550</name>
</gene>
<dbReference type="InterPro" id="IPR054834">
    <property type="entry name" value="SAMP1_3"/>
</dbReference>
<sequence>MVFHIPGYLRDFTGGRSRVQLEADSETVEQALALLASHHPGVRDRVMTEQGEVRPHVNVFVGTESIRFTGGLGTRVSPEAEIWIVPAVSGG</sequence>
<accession>A0A538TU17</accession>
<proteinExistence type="predicted"/>
<dbReference type="InterPro" id="IPR052045">
    <property type="entry name" value="Sulfur_Carrier/Prot_Modifier"/>
</dbReference>
<dbReference type="AlphaFoldDB" id="A0A538TU17"/>
<dbReference type="InterPro" id="IPR016155">
    <property type="entry name" value="Mopterin_synth/thiamin_S_b"/>
</dbReference>
<dbReference type="Pfam" id="PF02597">
    <property type="entry name" value="ThiS"/>
    <property type="match status" value="1"/>
</dbReference>
<evidence type="ECO:0000313" key="1">
    <source>
        <dbReference type="EMBL" id="TMQ67117.1"/>
    </source>
</evidence>
<dbReference type="SUPFAM" id="SSF54285">
    <property type="entry name" value="MoaD/ThiS"/>
    <property type="match status" value="1"/>
</dbReference>
<dbReference type="NCBIfam" id="NF041918">
    <property type="entry name" value="SAMP1"/>
    <property type="match status" value="1"/>
</dbReference>
<dbReference type="PANTHER" id="PTHR38031">
    <property type="entry name" value="SULFUR CARRIER PROTEIN SLR0821-RELATED"/>
    <property type="match status" value="1"/>
</dbReference>
<protein>
    <submittedName>
        <fullName evidence="1">MoaD/ThiS family protein</fullName>
    </submittedName>
</protein>
<dbReference type="PANTHER" id="PTHR38031:SF1">
    <property type="entry name" value="SULFUR CARRIER PROTEIN CYSO"/>
    <property type="match status" value="1"/>
</dbReference>
<evidence type="ECO:0000313" key="2">
    <source>
        <dbReference type="Proteomes" id="UP000316609"/>
    </source>
</evidence>
<dbReference type="InterPro" id="IPR012675">
    <property type="entry name" value="Beta-grasp_dom_sf"/>
</dbReference>